<evidence type="ECO:0000313" key="2">
    <source>
        <dbReference type="EMBL" id="KAF6141363.1"/>
    </source>
</evidence>
<comment type="caution">
    <text evidence="2">The sequence shown here is derived from an EMBL/GenBank/DDBJ whole genome shotgun (WGS) entry which is preliminary data.</text>
</comment>
<evidence type="ECO:0000256" key="1">
    <source>
        <dbReference type="SAM" id="Phobius"/>
    </source>
</evidence>
<sequence>YPGKRSDLRYLTRGRSKYSLKRVRPTPRAITTSLSCWRRCTGVSSFLLLPETTIRSSYYCLPRIQAALLRCYLLFVQSLNCAAAGVHYLLLL</sequence>
<evidence type="ECO:0000313" key="3">
    <source>
        <dbReference type="Proteomes" id="UP000541444"/>
    </source>
</evidence>
<accession>A0A7J7LFG1</accession>
<keyword evidence="1" id="KW-1133">Transmembrane helix</keyword>
<gene>
    <name evidence="2" type="ORF">GIB67_008540</name>
</gene>
<feature type="non-terminal residue" evidence="2">
    <location>
        <position position="1"/>
    </location>
</feature>
<organism evidence="2 3">
    <name type="scientific">Kingdonia uniflora</name>
    <dbReference type="NCBI Taxonomy" id="39325"/>
    <lineage>
        <taxon>Eukaryota</taxon>
        <taxon>Viridiplantae</taxon>
        <taxon>Streptophyta</taxon>
        <taxon>Embryophyta</taxon>
        <taxon>Tracheophyta</taxon>
        <taxon>Spermatophyta</taxon>
        <taxon>Magnoliopsida</taxon>
        <taxon>Ranunculales</taxon>
        <taxon>Circaeasteraceae</taxon>
        <taxon>Kingdonia</taxon>
    </lineage>
</organism>
<protein>
    <submittedName>
        <fullName evidence="2">Uncharacterized protein</fullName>
    </submittedName>
</protein>
<keyword evidence="3" id="KW-1185">Reference proteome</keyword>
<keyword evidence="1" id="KW-0812">Transmembrane</keyword>
<proteinExistence type="predicted"/>
<dbReference type="Proteomes" id="UP000541444">
    <property type="component" value="Unassembled WGS sequence"/>
</dbReference>
<feature type="transmembrane region" description="Helical" evidence="1">
    <location>
        <begin position="71"/>
        <end position="90"/>
    </location>
</feature>
<name>A0A7J7LFG1_9MAGN</name>
<reference evidence="2 3" key="1">
    <citation type="journal article" date="2020" name="IScience">
        <title>Genome Sequencing of the Endangered Kingdonia uniflora (Circaeasteraceae, Ranunculales) Reveals Potential Mechanisms of Evolutionary Specialization.</title>
        <authorList>
            <person name="Sun Y."/>
            <person name="Deng T."/>
            <person name="Zhang A."/>
            <person name="Moore M.J."/>
            <person name="Landis J.B."/>
            <person name="Lin N."/>
            <person name="Zhang H."/>
            <person name="Zhang X."/>
            <person name="Huang J."/>
            <person name="Zhang X."/>
            <person name="Sun H."/>
            <person name="Wang H."/>
        </authorList>
    </citation>
    <scope>NUCLEOTIDE SEQUENCE [LARGE SCALE GENOMIC DNA]</scope>
    <source>
        <strain evidence="2">TB1705</strain>
        <tissue evidence="2">Leaf</tissue>
    </source>
</reference>
<dbReference type="AlphaFoldDB" id="A0A7J7LFG1"/>
<keyword evidence="1" id="KW-0472">Membrane</keyword>
<dbReference type="EMBL" id="JACGCM010002328">
    <property type="protein sequence ID" value="KAF6141363.1"/>
    <property type="molecule type" value="Genomic_DNA"/>
</dbReference>